<dbReference type="AlphaFoldDB" id="A0AAU9TS79"/>
<comment type="caution">
    <text evidence="3">The sequence shown here is derived from an EMBL/GenBank/DDBJ whole genome shotgun (WGS) entry which is preliminary data.</text>
</comment>
<dbReference type="InterPro" id="IPR008042">
    <property type="entry name" value="Retrotrans_Pao"/>
</dbReference>
<sequence length="1105" mass="125645">MDLKVLRTKRSSVKGRVTKFSNYLDLVKDISSLTPIQEADLRIKLTKMEALSNEFDDIQQQIEVLSSDNLELELEERYTIEQLLDTLIATATHVLSQYNSNNCNQSVSGGHSQCQNNPISFKLPQIQITKFSGNYSRWMEFKDMFSSLIHSNNQILPIHKFQYLNSYLEGDALGVISNLEISAVNYSKAWSLLCERFDNKRQLVNNHLNALFNIEPVCNESATALRSLIDNYNKNLRALASLGEPTTYWDTLIIYMMSNKLDSNTTFKWEEFRKTLSEMPKLEQFTSFIRDRADILETCTQNKSNNQRRHSAPPQSSTNKYQYQQKPFTKSFSVTSTNEKICNKNILCLVCKGRHFIYDCPSFLSKTPEQRKAEATRLKLCHNCLRIGHTAYQCKLGSCRECKRRHNSLLHFKTAEIPVNTVTAAPPDDRNGEASTSSAEVSVGYTSQPACHVLLSTALVQVINPETQQTGTVRALLDSGSQASFITNDLKLQLGLKSFSINTTKIIGIGNSSSHYVTERCILQLKSNYNKFSAMLTCSVLPELTGYLPRSNIDLKHFNIPANIELADPSFNDSKPVQMLIGSDLFWEIIGSEQKSLGTNKPFLRSSQLGWIVSGPIFIKCEPRQFICNFSASHSSLENLNDQIAKFWEIEDLPKCPSLLSDSEKACEQHFCAHTRRLQSGRFVVKLPLLSTPDCLGDSYKLAKRRFLNLEKRFRKQPQLKRSYCDFISEYRELGHCTESPIDIPETYYYFLCHHAVLREQSESTKCRVVFDGSAPTTSGYSINDLQMVGANIQDSLYSILIRFRQYKYVLSGDIEKMFRQVLVHEDDRNLQLILWRENENEPIKTLVMNTVTYGFASATFLTTRCLWQLGEDCGDELFKVIIQKDFYCDDLITGADSEQDLLLILNSVSSILKSGCFNLRKFRSNIPAIFSQSSQINLHDNLSLSESSSALGLGWSPTSDCLHFTINLPTSSDRNITKRFVMSTSFKIFDPLGLLSPCTVQPKLLIQQLWIKKLDWDETIPHTLKKDWDKIVNNYPHLSSIQIPRQVLIGNAILVELHSFSDASLHAYGACIYARSTNERGQVKVMLLCAKSKGYPKICRLKLS</sequence>
<feature type="region of interest" description="Disordered" evidence="2">
    <location>
        <begin position="300"/>
        <end position="321"/>
    </location>
</feature>
<dbReference type="Pfam" id="PF03564">
    <property type="entry name" value="DUF1759"/>
    <property type="match status" value="1"/>
</dbReference>
<evidence type="ECO:0000313" key="3">
    <source>
        <dbReference type="EMBL" id="CAH2088357.1"/>
    </source>
</evidence>
<organism evidence="3 4">
    <name type="scientific">Euphydryas editha</name>
    <name type="common">Edith's checkerspot</name>
    <dbReference type="NCBI Taxonomy" id="104508"/>
    <lineage>
        <taxon>Eukaryota</taxon>
        <taxon>Metazoa</taxon>
        <taxon>Ecdysozoa</taxon>
        <taxon>Arthropoda</taxon>
        <taxon>Hexapoda</taxon>
        <taxon>Insecta</taxon>
        <taxon>Pterygota</taxon>
        <taxon>Neoptera</taxon>
        <taxon>Endopterygota</taxon>
        <taxon>Lepidoptera</taxon>
        <taxon>Glossata</taxon>
        <taxon>Ditrysia</taxon>
        <taxon>Papilionoidea</taxon>
        <taxon>Nymphalidae</taxon>
        <taxon>Nymphalinae</taxon>
        <taxon>Euphydryas</taxon>
    </lineage>
</organism>
<dbReference type="SUPFAM" id="SSF56672">
    <property type="entry name" value="DNA/RNA polymerases"/>
    <property type="match status" value="1"/>
</dbReference>
<name>A0AAU9TS79_EUPED</name>
<dbReference type="Proteomes" id="UP001153954">
    <property type="component" value="Unassembled WGS sequence"/>
</dbReference>
<feature type="coiled-coil region" evidence="1">
    <location>
        <begin position="41"/>
        <end position="75"/>
    </location>
</feature>
<gene>
    <name evidence="3" type="ORF">EEDITHA_LOCUS4524</name>
</gene>
<dbReference type="PANTHER" id="PTHR47331">
    <property type="entry name" value="PHD-TYPE DOMAIN-CONTAINING PROTEIN"/>
    <property type="match status" value="1"/>
</dbReference>
<keyword evidence="4" id="KW-1185">Reference proteome</keyword>
<dbReference type="EMBL" id="CAKOGL010000007">
    <property type="protein sequence ID" value="CAH2088357.1"/>
    <property type="molecule type" value="Genomic_DNA"/>
</dbReference>
<reference evidence="3" key="1">
    <citation type="submission" date="2022-03" db="EMBL/GenBank/DDBJ databases">
        <authorList>
            <person name="Tunstrom K."/>
        </authorList>
    </citation>
    <scope>NUCLEOTIDE SEQUENCE</scope>
</reference>
<dbReference type="InterPro" id="IPR043502">
    <property type="entry name" value="DNA/RNA_pol_sf"/>
</dbReference>
<keyword evidence="1" id="KW-0175">Coiled coil</keyword>
<dbReference type="Pfam" id="PF05380">
    <property type="entry name" value="Peptidase_A17"/>
    <property type="match status" value="1"/>
</dbReference>
<protein>
    <recommendedName>
        <fullName evidence="5">Peptidase aspartic putative domain-containing protein</fullName>
    </recommendedName>
</protein>
<evidence type="ECO:0008006" key="5">
    <source>
        <dbReference type="Google" id="ProtNLM"/>
    </source>
</evidence>
<dbReference type="GO" id="GO:0071897">
    <property type="term" value="P:DNA biosynthetic process"/>
    <property type="evidence" value="ECO:0007669"/>
    <property type="project" value="UniProtKB-ARBA"/>
</dbReference>
<evidence type="ECO:0000256" key="1">
    <source>
        <dbReference type="SAM" id="Coils"/>
    </source>
</evidence>
<dbReference type="InterPro" id="IPR005312">
    <property type="entry name" value="DUF1759"/>
</dbReference>
<evidence type="ECO:0000256" key="2">
    <source>
        <dbReference type="SAM" id="MobiDB-lite"/>
    </source>
</evidence>
<dbReference type="PANTHER" id="PTHR47331:SF1">
    <property type="entry name" value="GAG-LIKE PROTEIN"/>
    <property type="match status" value="1"/>
</dbReference>
<proteinExistence type="predicted"/>
<accession>A0AAU9TS79</accession>
<evidence type="ECO:0000313" key="4">
    <source>
        <dbReference type="Proteomes" id="UP001153954"/>
    </source>
</evidence>